<proteinExistence type="predicted"/>
<dbReference type="RefSeq" id="WP_048469344.1">
    <property type="nucleotide sequence ID" value="NZ_JYNL01000010.1"/>
</dbReference>
<name>A0A0J6WJW9_9MYCO</name>
<dbReference type="Proteomes" id="UP000036513">
    <property type="component" value="Unassembled WGS sequence"/>
</dbReference>
<accession>A0A0J6WJW9</accession>
<reference evidence="1 2" key="1">
    <citation type="journal article" date="2015" name="Genome Biol. Evol.">
        <title>Characterization of Three Mycobacterium spp. with Potential Use in Bioremediation by Genome Sequencing and Comparative Genomics.</title>
        <authorList>
            <person name="Das S."/>
            <person name="Pettersson B.M."/>
            <person name="Behra P.R."/>
            <person name="Ramesh M."/>
            <person name="Dasgupta S."/>
            <person name="Bhattacharya A."/>
            <person name="Kirsebom L.A."/>
        </authorList>
    </citation>
    <scope>NUCLEOTIDE SEQUENCE [LARGE SCALE GENOMIC DNA]</scope>
    <source>
        <strain evidence="1 2">DSM 43826</strain>
    </source>
</reference>
<sequence>MTTTANTPPANPESAALDLLVRIAEALPGGAPAMRAALQQFAGALELDSALASLTTVADARLAAAAIAEAACTADDPVGALRIRAAAMRAGCRLSEFNSDNPHGLAQALDGAATVLDVM</sequence>
<protein>
    <submittedName>
        <fullName evidence="1">Uncharacterized protein</fullName>
    </submittedName>
</protein>
<dbReference type="PATRIC" id="fig|37916.4.peg.1341"/>
<dbReference type="EMBL" id="JYNL01000010">
    <property type="protein sequence ID" value="KMO82293.1"/>
    <property type="molecule type" value="Genomic_DNA"/>
</dbReference>
<gene>
    <name evidence="1" type="ORF">MCHLDSM_01445</name>
</gene>
<dbReference type="AlphaFoldDB" id="A0A0J6WJW9"/>
<evidence type="ECO:0000313" key="1">
    <source>
        <dbReference type="EMBL" id="KMO82293.1"/>
    </source>
</evidence>
<keyword evidence="2" id="KW-1185">Reference proteome</keyword>
<comment type="caution">
    <text evidence="1">The sequence shown here is derived from an EMBL/GenBank/DDBJ whole genome shotgun (WGS) entry which is preliminary data.</text>
</comment>
<organism evidence="1 2">
    <name type="scientific">Mycolicibacterium chlorophenolicum</name>
    <dbReference type="NCBI Taxonomy" id="37916"/>
    <lineage>
        <taxon>Bacteria</taxon>
        <taxon>Bacillati</taxon>
        <taxon>Actinomycetota</taxon>
        <taxon>Actinomycetes</taxon>
        <taxon>Mycobacteriales</taxon>
        <taxon>Mycobacteriaceae</taxon>
        <taxon>Mycolicibacterium</taxon>
    </lineage>
</organism>
<evidence type="ECO:0000313" key="2">
    <source>
        <dbReference type="Proteomes" id="UP000036513"/>
    </source>
</evidence>